<dbReference type="InterPro" id="IPR050902">
    <property type="entry name" value="ABC_Transporter_SBP"/>
</dbReference>
<dbReference type="PANTHER" id="PTHR30535">
    <property type="entry name" value="VITAMIN B12-BINDING PROTEIN"/>
    <property type="match status" value="1"/>
</dbReference>
<feature type="signal peptide" evidence="1">
    <location>
        <begin position="1"/>
        <end position="17"/>
    </location>
</feature>
<evidence type="ECO:0000259" key="2">
    <source>
        <dbReference type="PROSITE" id="PS50983"/>
    </source>
</evidence>
<gene>
    <name evidence="3" type="ORF">P0Y56_13115</name>
</gene>
<accession>A0AAJ5X1L8</accession>
<dbReference type="PANTHER" id="PTHR30535:SF34">
    <property type="entry name" value="MOLYBDATE-BINDING PROTEIN MOLA"/>
    <property type="match status" value="1"/>
</dbReference>
<dbReference type="Pfam" id="PF01497">
    <property type="entry name" value="Peripla_BP_2"/>
    <property type="match status" value="1"/>
</dbReference>
<evidence type="ECO:0000313" key="4">
    <source>
        <dbReference type="Proteomes" id="UP001218362"/>
    </source>
</evidence>
<dbReference type="InterPro" id="IPR002491">
    <property type="entry name" value="ABC_transptr_periplasmic_BD"/>
</dbReference>
<feature type="domain" description="Fe/B12 periplasmic-binding" evidence="2">
    <location>
        <begin position="45"/>
        <end position="294"/>
    </location>
</feature>
<proteinExistence type="predicted"/>
<dbReference type="EMBL" id="CP119316">
    <property type="protein sequence ID" value="WEK45960.1"/>
    <property type="molecule type" value="Genomic_DNA"/>
</dbReference>
<dbReference type="Gene3D" id="3.40.50.1980">
    <property type="entry name" value="Nitrogenase molybdenum iron protein domain"/>
    <property type="match status" value="2"/>
</dbReference>
<reference evidence="3" key="1">
    <citation type="submission" date="2023-03" db="EMBL/GenBank/DDBJ databases">
        <title>Andean soil-derived lignocellulolytic bacterial consortium as a source of novel taxa and putative plastic-active enzymes.</title>
        <authorList>
            <person name="Diaz-Garcia L."/>
            <person name="Chuvochina M."/>
            <person name="Feuerriegel G."/>
            <person name="Bunk B."/>
            <person name="Sproer C."/>
            <person name="Streit W.R."/>
            <person name="Rodriguez L.M."/>
            <person name="Overmann J."/>
            <person name="Jimenez D.J."/>
        </authorList>
    </citation>
    <scope>NUCLEOTIDE SEQUENCE</scope>
    <source>
        <strain evidence="3">MAG 26</strain>
    </source>
</reference>
<evidence type="ECO:0000256" key="1">
    <source>
        <dbReference type="SAM" id="SignalP"/>
    </source>
</evidence>
<protein>
    <submittedName>
        <fullName evidence="3">ABC transporter substrate-binding protein</fullName>
    </submittedName>
</protein>
<sequence>MRGAAFRNACFAGAALAGLPLACVGAAQIYHARRLATQDPDKPQRIMSTNMCSDILLLMLVPKERIVSITRLAHAPVEALLPGADRGVAINHGTAEEVVRDRPDLILASPWSTATMRKLAAKVGAPVVEIDSANSFADIRRIVRQTGRLVGEPERAEVLIADMDRKLARLEATKPTRPIDVAVWNGSGSVPGEGTLTDEIIRSAGARNIAAKFPDTRYSSYSIEELLVARPDALMRGVDRYDAPSLRDSAGEHPLIRSAYRNRRVTYPDSLYTCGLPQSADAAIELREVLMKTAPGKVPW</sequence>
<dbReference type="AlphaFoldDB" id="A0AAJ5X1L8"/>
<dbReference type="Proteomes" id="UP001218362">
    <property type="component" value="Chromosome"/>
</dbReference>
<keyword evidence="1" id="KW-0732">Signal</keyword>
<dbReference type="PROSITE" id="PS50983">
    <property type="entry name" value="FE_B12_PBP"/>
    <property type="match status" value="1"/>
</dbReference>
<dbReference type="GO" id="GO:0071281">
    <property type="term" value="P:cellular response to iron ion"/>
    <property type="evidence" value="ECO:0007669"/>
    <property type="project" value="TreeGrafter"/>
</dbReference>
<name>A0AAJ5X1L8_9SPHN</name>
<evidence type="ECO:0000313" key="3">
    <source>
        <dbReference type="EMBL" id="WEK45960.1"/>
    </source>
</evidence>
<feature type="chain" id="PRO_5042542689" evidence="1">
    <location>
        <begin position="18"/>
        <end position="300"/>
    </location>
</feature>
<dbReference type="KEGG" id="acob:P0Y56_13115"/>
<organism evidence="3 4">
    <name type="scientific">Candidatus Andeanibacterium colombiense</name>
    <dbReference type="NCBI Taxonomy" id="3121345"/>
    <lineage>
        <taxon>Bacteria</taxon>
        <taxon>Pseudomonadati</taxon>
        <taxon>Pseudomonadota</taxon>
        <taxon>Alphaproteobacteria</taxon>
        <taxon>Sphingomonadales</taxon>
        <taxon>Sphingomonadaceae</taxon>
        <taxon>Candidatus Andeanibacterium</taxon>
    </lineage>
</organism>
<dbReference type="SUPFAM" id="SSF53807">
    <property type="entry name" value="Helical backbone' metal receptor"/>
    <property type="match status" value="1"/>
</dbReference>